<feature type="domain" description="Glycosyl transferase family 1" evidence="2">
    <location>
        <begin position="66"/>
        <end position="206"/>
    </location>
</feature>
<dbReference type="PANTHER" id="PTHR46401">
    <property type="entry name" value="GLYCOSYLTRANSFERASE WBBK-RELATED"/>
    <property type="match status" value="1"/>
</dbReference>
<dbReference type="GO" id="GO:0016757">
    <property type="term" value="F:glycosyltransferase activity"/>
    <property type="evidence" value="ECO:0007669"/>
    <property type="project" value="UniProtKB-KW"/>
</dbReference>
<dbReference type="Proteomes" id="UP001172687">
    <property type="component" value="Unassembled WGS sequence"/>
</dbReference>
<evidence type="ECO:0000313" key="3">
    <source>
        <dbReference type="EMBL" id="MDN4520336.1"/>
    </source>
</evidence>
<dbReference type="EC" id="2.4.-.-" evidence="3"/>
<comment type="caution">
    <text evidence="3">The sequence shown here is derived from an EMBL/GenBank/DDBJ whole genome shotgun (WGS) entry which is preliminary data.</text>
</comment>
<name>A0ABT8HHU3_MYCAO</name>
<keyword evidence="4" id="KW-1185">Reference proteome</keyword>
<dbReference type="EMBL" id="JAUHTC010000073">
    <property type="protein sequence ID" value="MDN4520336.1"/>
    <property type="molecule type" value="Genomic_DNA"/>
</dbReference>
<evidence type="ECO:0000313" key="4">
    <source>
        <dbReference type="Proteomes" id="UP001172687"/>
    </source>
</evidence>
<dbReference type="RefSeq" id="WP_301161640.1">
    <property type="nucleotide sequence ID" value="NZ_JAUHTC010000073.1"/>
</dbReference>
<organism evidence="3 4">
    <name type="scientific">Mycolicibacterium austroafricanum</name>
    <name type="common">Mycobacterium austroafricanum</name>
    <dbReference type="NCBI Taxonomy" id="39687"/>
    <lineage>
        <taxon>Bacteria</taxon>
        <taxon>Bacillati</taxon>
        <taxon>Actinomycetota</taxon>
        <taxon>Actinomycetes</taxon>
        <taxon>Mycobacteriales</taxon>
        <taxon>Mycobacteriaceae</taxon>
        <taxon>Mycolicibacterium</taxon>
    </lineage>
</organism>
<dbReference type="Pfam" id="PF00534">
    <property type="entry name" value="Glycos_transf_1"/>
    <property type="match status" value="1"/>
</dbReference>
<reference evidence="3" key="1">
    <citation type="submission" date="2023-07" db="EMBL/GenBank/DDBJ databases">
        <title>Degradation of tert-butanol by M. austroafricanum TBA100.</title>
        <authorList>
            <person name="Helbich S."/>
            <person name="Vainshtein Y."/>
        </authorList>
    </citation>
    <scope>NUCLEOTIDE SEQUENCE</scope>
    <source>
        <strain evidence="3">TBA100</strain>
    </source>
</reference>
<keyword evidence="3" id="KW-0328">Glycosyltransferase</keyword>
<sequence>MYRAIWLNSVKRAAMAFCISRKTLDETAGFAPDAVLVLAENGHDHALRWQRCNMAASNSPLRKLAEDGDVVLTFGHRNNKRPELVIAALGTLPVKPNLIVLGADGNYRDSLEESAQAYGVADKVHFPGYVSDEEYQCLMMDADCVVLASSDEGFGLPVAEALSLGRPVVVTSDSGLETTFADSVRVAAPEHEAIGKAIADALAGRDVPSEYNAPSWTDTVVTVREAISAAIPECSIKV</sequence>
<keyword evidence="1 3" id="KW-0808">Transferase</keyword>
<gene>
    <name evidence="3" type="ORF">QYF68_21290</name>
</gene>
<evidence type="ECO:0000259" key="2">
    <source>
        <dbReference type="Pfam" id="PF00534"/>
    </source>
</evidence>
<dbReference type="InterPro" id="IPR001296">
    <property type="entry name" value="Glyco_trans_1"/>
</dbReference>
<dbReference type="Gene3D" id="3.40.50.2000">
    <property type="entry name" value="Glycogen Phosphorylase B"/>
    <property type="match status" value="1"/>
</dbReference>
<protein>
    <submittedName>
        <fullName evidence="3">Glycosyltransferase</fullName>
        <ecNumber evidence="3">2.4.-.-</ecNumber>
    </submittedName>
</protein>
<evidence type="ECO:0000256" key="1">
    <source>
        <dbReference type="ARBA" id="ARBA00022679"/>
    </source>
</evidence>
<dbReference type="SUPFAM" id="SSF53756">
    <property type="entry name" value="UDP-Glycosyltransferase/glycogen phosphorylase"/>
    <property type="match status" value="1"/>
</dbReference>
<dbReference type="PANTHER" id="PTHR46401:SF2">
    <property type="entry name" value="GLYCOSYLTRANSFERASE WBBK-RELATED"/>
    <property type="match status" value="1"/>
</dbReference>
<proteinExistence type="predicted"/>
<accession>A0ABT8HHU3</accession>